<dbReference type="PANTHER" id="PTHR11078">
    <property type="entry name" value="N UTILIZATION SUBSTANCE PROTEIN B-RELATED"/>
    <property type="match status" value="1"/>
</dbReference>
<dbReference type="EMBL" id="JACSQW010000009">
    <property type="protein sequence ID" value="MBD7895011.1"/>
    <property type="molecule type" value="Genomic_DNA"/>
</dbReference>
<evidence type="ECO:0000313" key="8">
    <source>
        <dbReference type="EMBL" id="MBD7895011.1"/>
    </source>
</evidence>
<keyword evidence="9" id="KW-1185">Reference proteome</keyword>
<dbReference type="PANTHER" id="PTHR11078:SF3">
    <property type="entry name" value="ANTITERMINATION NUSB DOMAIN-CONTAINING PROTEIN"/>
    <property type="match status" value="1"/>
</dbReference>
<evidence type="ECO:0000256" key="5">
    <source>
        <dbReference type="ARBA" id="ARBA00023163"/>
    </source>
</evidence>
<reference evidence="8 9" key="1">
    <citation type="submission" date="2020-08" db="EMBL/GenBank/DDBJ databases">
        <title>A Genomic Blueprint of the Chicken Gut Microbiome.</title>
        <authorList>
            <person name="Gilroy R."/>
            <person name="Ravi A."/>
            <person name="Getino M."/>
            <person name="Pursley I."/>
            <person name="Horton D.L."/>
            <person name="Alikhan N.-F."/>
            <person name="Baker D."/>
            <person name="Gharbi K."/>
            <person name="Hall N."/>
            <person name="Watson M."/>
            <person name="Adriaenssens E.M."/>
            <person name="Foster-Nyarko E."/>
            <person name="Jarju S."/>
            <person name="Secka A."/>
            <person name="Antonio M."/>
            <person name="Oren A."/>
            <person name="Chaudhuri R."/>
            <person name="La Ragione R.M."/>
            <person name="Hildebrand F."/>
            <person name="Pallen M.J."/>
        </authorList>
    </citation>
    <scope>NUCLEOTIDE SEQUENCE [LARGE SCALE GENOMIC DNA]</scope>
    <source>
        <strain evidence="8 9">Sa3CUN2</strain>
    </source>
</reference>
<dbReference type="InterPro" id="IPR035926">
    <property type="entry name" value="NusB-like_sf"/>
</dbReference>
<dbReference type="NCBIfam" id="TIGR01951">
    <property type="entry name" value="nusB"/>
    <property type="match status" value="1"/>
</dbReference>
<dbReference type="InterPro" id="IPR006027">
    <property type="entry name" value="NusB_RsmB_TIM44"/>
</dbReference>
<name>A0ABR8PCJ6_9LACO</name>
<evidence type="ECO:0000259" key="7">
    <source>
        <dbReference type="Pfam" id="PF01029"/>
    </source>
</evidence>
<evidence type="ECO:0000256" key="4">
    <source>
        <dbReference type="ARBA" id="ARBA00023015"/>
    </source>
</evidence>
<protein>
    <recommendedName>
        <fullName evidence="6">Transcription antitermination protein NusB</fullName>
    </recommendedName>
    <alternativeName>
        <fullName evidence="6">Antitermination factor NusB</fullName>
    </alternativeName>
</protein>
<comment type="similarity">
    <text evidence="1 6">Belongs to the NusB family.</text>
</comment>
<dbReference type="SUPFAM" id="SSF48013">
    <property type="entry name" value="NusB-like"/>
    <property type="match status" value="1"/>
</dbReference>
<proteinExistence type="inferred from homology"/>
<feature type="domain" description="NusB/RsmB/TIM44" evidence="7">
    <location>
        <begin position="8"/>
        <end position="131"/>
    </location>
</feature>
<dbReference type="NCBIfam" id="NF001223">
    <property type="entry name" value="PRK00202.1-1"/>
    <property type="match status" value="1"/>
</dbReference>
<dbReference type="RefSeq" id="WP_191684358.1">
    <property type="nucleotide sequence ID" value="NZ_JACSQW010000009.1"/>
</dbReference>
<dbReference type="HAMAP" id="MF_00073">
    <property type="entry name" value="NusB"/>
    <property type="match status" value="1"/>
</dbReference>
<keyword evidence="5 6" id="KW-0804">Transcription</keyword>
<dbReference type="InterPro" id="IPR011605">
    <property type="entry name" value="NusB_fam"/>
</dbReference>
<evidence type="ECO:0000313" key="9">
    <source>
        <dbReference type="Proteomes" id="UP000616837"/>
    </source>
</evidence>
<keyword evidence="2 6" id="KW-0889">Transcription antitermination</keyword>
<keyword evidence="3 6" id="KW-0694">RNA-binding</keyword>
<organism evidence="8 9">
    <name type="scientific">Limosilactobacillus avistercoris</name>
    <dbReference type="NCBI Taxonomy" id="2762243"/>
    <lineage>
        <taxon>Bacteria</taxon>
        <taxon>Bacillati</taxon>
        <taxon>Bacillota</taxon>
        <taxon>Bacilli</taxon>
        <taxon>Lactobacillales</taxon>
        <taxon>Lactobacillaceae</taxon>
        <taxon>Limosilactobacillus</taxon>
    </lineage>
</organism>
<sequence>MVVNRHVIREEAFQILFAKQSNPDATLADIYDSLPNHPNKIPAYLQTLVEGVSEHQEELDSQISQLLASGWEINRLAQTDLVILRLALYEIQFVSEVPTVVAINEALELAKSYSNDKSRKFINGALGKFERQLEAKENK</sequence>
<evidence type="ECO:0000256" key="2">
    <source>
        <dbReference type="ARBA" id="ARBA00022814"/>
    </source>
</evidence>
<evidence type="ECO:0000256" key="3">
    <source>
        <dbReference type="ARBA" id="ARBA00022884"/>
    </source>
</evidence>
<accession>A0ABR8PCJ6</accession>
<dbReference type="Gene3D" id="1.10.940.10">
    <property type="entry name" value="NusB-like"/>
    <property type="match status" value="1"/>
</dbReference>
<dbReference type="Pfam" id="PF01029">
    <property type="entry name" value="NusB"/>
    <property type="match status" value="1"/>
</dbReference>
<evidence type="ECO:0000256" key="1">
    <source>
        <dbReference type="ARBA" id="ARBA00005952"/>
    </source>
</evidence>
<gene>
    <name evidence="6 8" type="primary">nusB</name>
    <name evidence="8" type="ORF">H9564_04675</name>
</gene>
<comment type="caution">
    <text evidence="8">The sequence shown here is derived from an EMBL/GenBank/DDBJ whole genome shotgun (WGS) entry which is preliminary data.</text>
</comment>
<keyword evidence="4 6" id="KW-0805">Transcription regulation</keyword>
<evidence type="ECO:0000256" key="6">
    <source>
        <dbReference type="HAMAP-Rule" id="MF_00073"/>
    </source>
</evidence>
<comment type="function">
    <text evidence="6">Involved in transcription antitermination. Required for transcription of ribosomal RNA (rRNA) genes. Binds specifically to the boxA antiterminator sequence of the ribosomal RNA (rrn) operons.</text>
</comment>
<dbReference type="Proteomes" id="UP000616837">
    <property type="component" value="Unassembled WGS sequence"/>
</dbReference>